<name>A0ACB0KHN5_TRIPR</name>
<dbReference type="Proteomes" id="UP001177021">
    <property type="component" value="Unassembled WGS sequence"/>
</dbReference>
<gene>
    <name evidence="1" type="ORF">MILVUS5_LOCUS22020</name>
</gene>
<keyword evidence="2" id="KW-1185">Reference proteome</keyword>
<proteinExistence type="predicted"/>
<sequence length="488" mass="56322">MGYSKGLHNGGSQRGKPILLILVMIFGAALLGVMVLHRFREKRIYNLIVKEKDHQLLALQVLLQKEREHTKGLSRKNEETKAKLYALSSQKMELARTIAEMKSTMNSLKDEQKLIESAFEEKQKELRMMQERRSNLGQRGSQRISSRKYRKKKEAEIEVSVDEHPTIFDQIVAENGKMEAQNRTQNDNHEKDENSKYEGDESKSKLTDFKDGEVTAELQEEIKTNEELGKKNDYPRDDVATAKDIEAEEMDYKKAISEEHQRKLEMNTDGGKQVSNAKQLSGVKRKHGHLSKTKGTRWRTIVKNKLMENGIFESHGEVNMGKRKVYREDKDGTVGRDSGEVRDGNNQREAESQAILMKPENHQNREDSNNTTVDKTNHQVTDNGINNDTEEHEDGTVQQNWIRRHINNASKDAEQTKSNLFHEEEPEEIEVSDMQKQNLEKEAVDDGDDGEEDNNDDFSNESQPEFEDENEKEEYKEEIDDSEFQHGL</sequence>
<reference evidence="1" key="1">
    <citation type="submission" date="2023-10" db="EMBL/GenBank/DDBJ databases">
        <authorList>
            <person name="Rodriguez Cubillos JULIANA M."/>
            <person name="De Vega J."/>
        </authorList>
    </citation>
    <scope>NUCLEOTIDE SEQUENCE</scope>
</reference>
<comment type="caution">
    <text evidence="1">The sequence shown here is derived from an EMBL/GenBank/DDBJ whole genome shotgun (WGS) entry which is preliminary data.</text>
</comment>
<accession>A0ACB0KHN5</accession>
<evidence type="ECO:0000313" key="2">
    <source>
        <dbReference type="Proteomes" id="UP001177021"/>
    </source>
</evidence>
<dbReference type="EMBL" id="CASHSV030000206">
    <property type="protein sequence ID" value="CAJ2654992.1"/>
    <property type="molecule type" value="Genomic_DNA"/>
</dbReference>
<organism evidence="1 2">
    <name type="scientific">Trifolium pratense</name>
    <name type="common">Red clover</name>
    <dbReference type="NCBI Taxonomy" id="57577"/>
    <lineage>
        <taxon>Eukaryota</taxon>
        <taxon>Viridiplantae</taxon>
        <taxon>Streptophyta</taxon>
        <taxon>Embryophyta</taxon>
        <taxon>Tracheophyta</taxon>
        <taxon>Spermatophyta</taxon>
        <taxon>Magnoliopsida</taxon>
        <taxon>eudicotyledons</taxon>
        <taxon>Gunneridae</taxon>
        <taxon>Pentapetalae</taxon>
        <taxon>rosids</taxon>
        <taxon>fabids</taxon>
        <taxon>Fabales</taxon>
        <taxon>Fabaceae</taxon>
        <taxon>Papilionoideae</taxon>
        <taxon>50 kb inversion clade</taxon>
        <taxon>NPAAA clade</taxon>
        <taxon>Hologalegina</taxon>
        <taxon>IRL clade</taxon>
        <taxon>Trifolieae</taxon>
        <taxon>Trifolium</taxon>
    </lineage>
</organism>
<protein>
    <submittedName>
        <fullName evidence="1">Uncharacterized protein</fullName>
    </submittedName>
</protein>
<evidence type="ECO:0000313" key="1">
    <source>
        <dbReference type="EMBL" id="CAJ2654992.1"/>
    </source>
</evidence>